<proteinExistence type="predicted"/>
<dbReference type="InterPro" id="IPR009647">
    <property type="entry name" value="PBP_C"/>
</dbReference>
<reference evidence="3" key="2">
    <citation type="journal article" date="2021" name="PeerJ">
        <title>Extensive microbial diversity within the chicken gut microbiome revealed by metagenomics and culture.</title>
        <authorList>
            <person name="Gilroy R."/>
            <person name="Ravi A."/>
            <person name="Getino M."/>
            <person name="Pursley I."/>
            <person name="Horton D.L."/>
            <person name="Alikhan N.F."/>
            <person name="Baker D."/>
            <person name="Gharbi K."/>
            <person name="Hall N."/>
            <person name="Watson M."/>
            <person name="Adriaenssens E.M."/>
            <person name="Foster-Nyarko E."/>
            <person name="Jarju S."/>
            <person name="Secka A."/>
            <person name="Antonio M."/>
            <person name="Oren A."/>
            <person name="Chaudhuri R.R."/>
            <person name="La Ragione R."/>
            <person name="Hildebrand F."/>
            <person name="Pallen M.J."/>
        </authorList>
    </citation>
    <scope>NUCLEOTIDE SEQUENCE</scope>
    <source>
        <strain evidence="3">ChiSjej1B19-3389</strain>
    </source>
</reference>
<reference evidence="3" key="1">
    <citation type="submission" date="2020-10" db="EMBL/GenBank/DDBJ databases">
        <authorList>
            <person name="Gilroy R."/>
        </authorList>
    </citation>
    <scope>NUCLEOTIDE SEQUENCE</scope>
    <source>
        <strain evidence="3">ChiSjej1B19-3389</strain>
    </source>
</reference>
<sequence>MVKTQKKLLSLTLAGLLAVSVFLLAFVNGYIKADAANGDTVYLQAPSSWSSAYCYMWVDGTESNNAAWPGAQMEKVEGNLYAYTIPGNFDMIIFNNGSDAGKTGDMDFPGDNKLYDFMANTWSDYIDSKEPAVVSSVADQTAFTTETLSVLLTLKNATSGTYSIDGGAPITFTDETTVVLGQGKKGNTSISLLVTATDGTLNYEKTYTFTKRYKAPSAGTSDEDGHTTQALSGYFSTNPGGQVGANKTITIDGDISDWDSSMLIAQGVANDDPRVYRPNSMYEIAVDDYALYAAWDDDNLYLMWEMANVQDVVAPNDDFPLSQGNLWIYNLPVFLGISTDPSKTGDGSFVTAPSVWDSGITFTTHIDTLVAFSTNGSNGPFIYQVNDNNQFDYETANNQTGIELMWGNQTISQSLMGIDQAYGTYNDRIPGDTLSDSAAWVDFYAQGHDKALDMFYEMSIPLSSLGITKNDIEQSGIGLIKISTFGTSGMDSLPYDPSMSDNADLPYSGQENNSNEKEDEDNITVPLARVGKMLSSGAAPAEIAVDFGADKSSPQQAGTSLTLSADAYHGTAPYTYKFMVNGEVLSDSSSNTVKWTPAAPGTYTLSVEVKDSQGESKTITKDYTISEGEIIPPPTDPKPTDPEPTDPEIMLGDLDGNGKVDLTDVLETQKHIAAIKKLTGNAFIAADVDRNGEVDLTDVLMMQKKIANIIPDFN</sequence>
<dbReference type="InterPro" id="IPR031965">
    <property type="entry name" value="CBM26"/>
</dbReference>
<dbReference type="PROSITE" id="PS00448">
    <property type="entry name" value="CLOS_CELLULOSOME_RPT"/>
    <property type="match status" value="1"/>
</dbReference>
<evidence type="ECO:0000256" key="1">
    <source>
        <dbReference type="SAM" id="MobiDB-lite"/>
    </source>
</evidence>
<dbReference type="InterPro" id="IPR036439">
    <property type="entry name" value="Dockerin_dom_sf"/>
</dbReference>
<dbReference type="AlphaFoldDB" id="A0A9D0ZJJ3"/>
<dbReference type="InterPro" id="IPR002105">
    <property type="entry name" value="Dockerin_1_rpt"/>
</dbReference>
<dbReference type="PROSITE" id="PS51766">
    <property type="entry name" value="DOCKERIN"/>
    <property type="match status" value="1"/>
</dbReference>
<evidence type="ECO:0000313" key="4">
    <source>
        <dbReference type="Proteomes" id="UP000886787"/>
    </source>
</evidence>
<gene>
    <name evidence="3" type="ORF">IAD32_08730</name>
</gene>
<dbReference type="SMART" id="SM00089">
    <property type="entry name" value="PKD"/>
    <property type="match status" value="1"/>
</dbReference>
<dbReference type="InterPro" id="IPR018247">
    <property type="entry name" value="EF_Hand_1_Ca_BS"/>
</dbReference>
<protein>
    <submittedName>
        <fullName evidence="3">Starch-binding protein</fullName>
    </submittedName>
</protein>
<dbReference type="Pfam" id="PF06832">
    <property type="entry name" value="BiPBP_C"/>
    <property type="match status" value="1"/>
</dbReference>
<dbReference type="GO" id="GO:0000272">
    <property type="term" value="P:polysaccharide catabolic process"/>
    <property type="evidence" value="ECO:0007669"/>
    <property type="project" value="InterPro"/>
</dbReference>
<dbReference type="SUPFAM" id="SSF63446">
    <property type="entry name" value="Type I dockerin domain"/>
    <property type="match status" value="1"/>
</dbReference>
<name>A0A9D0ZJJ3_9FIRM</name>
<dbReference type="InterPro" id="IPR013783">
    <property type="entry name" value="Ig-like_fold"/>
</dbReference>
<dbReference type="InterPro" id="IPR016134">
    <property type="entry name" value="Dockerin_dom"/>
</dbReference>
<dbReference type="CDD" id="cd14256">
    <property type="entry name" value="Dockerin_I"/>
    <property type="match status" value="1"/>
</dbReference>
<organism evidence="3 4">
    <name type="scientific">Candidatus Scatavimonas merdigallinarum</name>
    <dbReference type="NCBI Taxonomy" id="2840914"/>
    <lineage>
        <taxon>Bacteria</taxon>
        <taxon>Bacillati</taxon>
        <taxon>Bacillota</taxon>
        <taxon>Clostridia</taxon>
        <taxon>Eubacteriales</taxon>
        <taxon>Oscillospiraceae</taxon>
        <taxon>Oscillospiraceae incertae sedis</taxon>
        <taxon>Candidatus Scatavimonas</taxon>
    </lineage>
</organism>
<evidence type="ECO:0000313" key="3">
    <source>
        <dbReference type="EMBL" id="HIQ81347.1"/>
    </source>
</evidence>
<dbReference type="EMBL" id="DVFW01000046">
    <property type="protein sequence ID" value="HIQ81347.1"/>
    <property type="molecule type" value="Genomic_DNA"/>
</dbReference>
<dbReference type="Pfam" id="PF00404">
    <property type="entry name" value="Dockerin_1"/>
    <property type="match status" value="1"/>
</dbReference>
<dbReference type="GO" id="GO:0004553">
    <property type="term" value="F:hydrolase activity, hydrolyzing O-glycosyl compounds"/>
    <property type="evidence" value="ECO:0007669"/>
    <property type="project" value="InterPro"/>
</dbReference>
<dbReference type="Gene3D" id="2.60.40.10">
    <property type="entry name" value="Immunoglobulins"/>
    <property type="match status" value="2"/>
</dbReference>
<comment type="caution">
    <text evidence="3">The sequence shown here is derived from an EMBL/GenBank/DDBJ whole genome shotgun (WGS) entry which is preliminary data.</text>
</comment>
<feature type="region of interest" description="Disordered" evidence="1">
    <location>
        <begin position="493"/>
        <end position="522"/>
    </location>
</feature>
<feature type="domain" description="Dockerin" evidence="2">
    <location>
        <begin position="647"/>
        <end position="714"/>
    </location>
</feature>
<dbReference type="Gene3D" id="1.10.1330.10">
    <property type="entry name" value="Dockerin domain"/>
    <property type="match status" value="1"/>
</dbReference>
<dbReference type="CDD" id="cd00146">
    <property type="entry name" value="PKD"/>
    <property type="match status" value="1"/>
</dbReference>
<evidence type="ECO:0000259" key="2">
    <source>
        <dbReference type="PROSITE" id="PS51766"/>
    </source>
</evidence>
<accession>A0A9D0ZJJ3</accession>
<dbReference type="InterPro" id="IPR022409">
    <property type="entry name" value="PKD/Chitinase_dom"/>
</dbReference>
<dbReference type="Pfam" id="PF16738">
    <property type="entry name" value="CBM26"/>
    <property type="match status" value="1"/>
</dbReference>
<dbReference type="Proteomes" id="UP000886787">
    <property type="component" value="Unassembled WGS sequence"/>
</dbReference>
<dbReference type="PROSITE" id="PS00018">
    <property type="entry name" value="EF_HAND_1"/>
    <property type="match status" value="1"/>
</dbReference>